<dbReference type="SUPFAM" id="SSF51161">
    <property type="entry name" value="Trimeric LpxA-like enzymes"/>
    <property type="match status" value="1"/>
</dbReference>
<proteinExistence type="predicted"/>
<name>A0AAU9E3H2_9FIRM</name>
<organism evidence="1 2">
    <name type="scientific">Helicovermis profundi</name>
    <dbReference type="NCBI Taxonomy" id="3065157"/>
    <lineage>
        <taxon>Bacteria</taxon>
        <taxon>Bacillati</taxon>
        <taxon>Bacillota</taxon>
        <taxon>Clostridia</taxon>
        <taxon>Helicovermis</taxon>
    </lineage>
</organism>
<dbReference type="Proteomes" id="UP001321786">
    <property type="component" value="Chromosome"/>
</dbReference>
<dbReference type="EMBL" id="AP028654">
    <property type="protein sequence ID" value="BEP29124.1"/>
    <property type="molecule type" value="Genomic_DNA"/>
</dbReference>
<dbReference type="InterPro" id="IPR011004">
    <property type="entry name" value="Trimer_LpxA-like_sf"/>
</dbReference>
<dbReference type="PANTHER" id="PTHR13061:SF29">
    <property type="entry name" value="GAMMA CARBONIC ANHYDRASE-LIKE 1, MITOCHONDRIAL-RELATED"/>
    <property type="match status" value="1"/>
</dbReference>
<dbReference type="InterPro" id="IPR047324">
    <property type="entry name" value="LbH_gamma_CA-like"/>
</dbReference>
<dbReference type="AlphaFoldDB" id="A0AAU9E3H2"/>
<evidence type="ECO:0000313" key="1">
    <source>
        <dbReference type="EMBL" id="BEP29124.1"/>
    </source>
</evidence>
<dbReference type="RefSeq" id="WP_338534792.1">
    <property type="nucleotide sequence ID" value="NZ_AP028654.1"/>
</dbReference>
<dbReference type="PANTHER" id="PTHR13061">
    <property type="entry name" value="DYNACTIN SUBUNIT P25"/>
    <property type="match status" value="1"/>
</dbReference>
<dbReference type="KEGG" id="hprf:HLPR_14550"/>
<dbReference type="InterPro" id="IPR050484">
    <property type="entry name" value="Transf_Hexapept/Carb_Anhydrase"/>
</dbReference>
<dbReference type="InterPro" id="IPR001451">
    <property type="entry name" value="Hexapep"/>
</dbReference>
<sequence length="167" mass="18169">MILTFKEFVPIIDNNTFIADNATVIGRTKIDKNASIWFNVVIRADVNKIIIGENTNIQDNTVIHCDDNHPTIIGKNVTVGHGAIVHGCTIKDNSLIGMGAIILDGAIVEENVIVGAGSLVSENKVIPKNSLVYGSPMKIVRNLSESEIESLKSSAEHYVELSKLYIK</sequence>
<accession>A0AAU9E3H2</accession>
<protein>
    <submittedName>
        <fullName evidence="1">Gamma carbonic anhydrase family protein</fullName>
    </submittedName>
</protein>
<keyword evidence="2" id="KW-1185">Reference proteome</keyword>
<evidence type="ECO:0000313" key="2">
    <source>
        <dbReference type="Proteomes" id="UP001321786"/>
    </source>
</evidence>
<gene>
    <name evidence="1" type="ORF">HLPR_14550</name>
</gene>
<dbReference type="Pfam" id="PF00132">
    <property type="entry name" value="Hexapep"/>
    <property type="match status" value="1"/>
</dbReference>
<dbReference type="Gene3D" id="2.160.10.10">
    <property type="entry name" value="Hexapeptide repeat proteins"/>
    <property type="match status" value="1"/>
</dbReference>
<dbReference type="CDD" id="cd04645">
    <property type="entry name" value="LbH_gamma_CA_like"/>
    <property type="match status" value="1"/>
</dbReference>
<reference evidence="1 2" key="1">
    <citation type="submission" date="2023-08" db="EMBL/GenBank/DDBJ databases">
        <title>Helicovermis profunda gen. nov., sp. nov., a novel mesophilic, fermentative bacterium within the Bacillota from a deep-sea hydrothermal vent chimney.</title>
        <authorList>
            <person name="Miyazaki U."/>
            <person name="Mizutani D."/>
            <person name="Hashimoto Y."/>
            <person name="Tame A."/>
            <person name="Sawayama S."/>
            <person name="Miyazaki J."/>
            <person name="Takai K."/>
            <person name="Nakagawa S."/>
        </authorList>
    </citation>
    <scope>NUCLEOTIDE SEQUENCE [LARGE SCALE GENOMIC DNA]</scope>
    <source>
        <strain evidence="1 2">S502</strain>
    </source>
</reference>